<dbReference type="Proteomes" id="UP000030764">
    <property type="component" value="Unassembled WGS sequence"/>
</dbReference>
<dbReference type="EMBL" id="KL367534">
    <property type="protein sequence ID" value="KFD65664.1"/>
    <property type="molecule type" value="Genomic_DNA"/>
</dbReference>
<evidence type="ECO:0000313" key="1">
    <source>
        <dbReference type="EMBL" id="KFD49490.1"/>
    </source>
</evidence>
<dbReference type="EMBL" id="KL363269">
    <property type="protein sequence ID" value="KFD49490.1"/>
    <property type="molecule type" value="Genomic_DNA"/>
</dbReference>
<sequence>MTRRIFPRINLENDEEISGVGEEIAHAHRATNIQNSTIIKTEDDEQMWHTAEEATAMATGHATCARNIPTTKTENDGTRCNAAKAYPFMNHAFMTYDGRAVFQHNRVLLEQPMRHIGEENCAISHFPTVPIFNQCINRMHVQPEPMLYGIASHPCGVVPYGFEVFLRRKH</sequence>
<gene>
    <name evidence="1" type="ORF">M513_09601</name>
    <name evidence="2" type="ORF">M514_09601</name>
</gene>
<name>A0A085N868_9BILA</name>
<dbReference type="Proteomes" id="UP000030758">
    <property type="component" value="Unassembled WGS sequence"/>
</dbReference>
<keyword evidence="3" id="KW-1185">Reference proteome</keyword>
<proteinExistence type="predicted"/>
<evidence type="ECO:0000313" key="2">
    <source>
        <dbReference type="EMBL" id="KFD65664.1"/>
    </source>
</evidence>
<evidence type="ECO:0000313" key="3">
    <source>
        <dbReference type="Proteomes" id="UP000030764"/>
    </source>
</evidence>
<protein>
    <submittedName>
        <fullName evidence="2">Uncharacterized protein</fullName>
    </submittedName>
</protein>
<reference evidence="2 3" key="1">
    <citation type="journal article" date="2014" name="Nat. Genet.">
        <title>Genome and transcriptome of the porcine whipworm Trichuris suis.</title>
        <authorList>
            <person name="Jex A.R."/>
            <person name="Nejsum P."/>
            <person name="Schwarz E.M."/>
            <person name="Hu L."/>
            <person name="Young N.D."/>
            <person name="Hall R.S."/>
            <person name="Korhonen P.K."/>
            <person name="Liao S."/>
            <person name="Thamsborg S."/>
            <person name="Xia J."/>
            <person name="Xu P."/>
            <person name="Wang S."/>
            <person name="Scheerlinck J.P."/>
            <person name="Hofmann A."/>
            <person name="Sternberg P.W."/>
            <person name="Wang J."/>
            <person name="Gasser R.B."/>
        </authorList>
    </citation>
    <scope>NUCLEOTIDE SEQUENCE [LARGE SCALE GENOMIC DNA]</scope>
    <source>
        <strain evidence="2">DCEP-RM93F</strain>
        <strain evidence="1">DCEP-RM93M</strain>
    </source>
</reference>
<accession>A0A085N868</accession>
<organism evidence="2">
    <name type="scientific">Trichuris suis</name>
    <name type="common">pig whipworm</name>
    <dbReference type="NCBI Taxonomy" id="68888"/>
    <lineage>
        <taxon>Eukaryota</taxon>
        <taxon>Metazoa</taxon>
        <taxon>Ecdysozoa</taxon>
        <taxon>Nematoda</taxon>
        <taxon>Enoplea</taxon>
        <taxon>Dorylaimia</taxon>
        <taxon>Trichinellida</taxon>
        <taxon>Trichuridae</taxon>
        <taxon>Trichuris</taxon>
    </lineage>
</organism>
<dbReference type="AlphaFoldDB" id="A0A085N868"/>